<evidence type="ECO:0000256" key="1">
    <source>
        <dbReference type="ARBA" id="ARBA00022723"/>
    </source>
</evidence>
<protein>
    <submittedName>
        <fullName evidence="5">Retrovirus-related Pol polyprotein from transposon RE1</fullName>
    </submittedName>
</protein>
<dbReference type="InterPro" id="IPR039537">
    <property type="entry name" value="Retrotran_Ty1/copia-like"/>
</dbReference>
<dbReference type="Pfam" id="PF25597">
    <property type="entry name" value="SH3_retrovirus"/>
    <property type="match status" value="1"/>
</dbReference>
<dbReference type="PANTHER" id="PTHR42648:SF31">
    <property type="entry name" value="RNA-DIRECTED DNA POLYMERASE"/>
    <property type="match status" value="1"/>
</dbReference>
<comment type="caution">
    <text evidence="5">The sequence shown here is derived from an EMBL/GenBank/DDBJ whole genome shotgun (WGS) entry which is preliminary data.</text>
</comment>
<organism evidence="5">
    <name type="scientific">Sesamum radiatum</name>
    <name type="common">Black benniseed</name>
    <dbReference type="NCBI Taxonomy" id="300843"/>
    <lineage>
        <taxon>Eukaryota</taxon>
        <taxon>Viridiplantae</taxon>
        <taxon>Streptophyta</taxon>
        <taxon>Embryophyta</taxon>
        <taxon>Tracheophyta</taxon>
        <taxon>Spermatophyta</taxon>
        <taxon>Magnoliopsida</taxon>
        <taxon>eudicotyledons</taxon>
        <taxon>Gunneridae</taxon>
        <taxon>Pentapetalae</taxon>
        <taxon>asterids</taxon>
        <taxon>lamiids</taxon>
        <taxon>Lamiales</taxon>
        <taxon>Pedaliaceae</taxon>
        <taxon>Sesamum</taxon>
    </lineage>
</organism>
<feature type="domain" description="Reverse transcriptase Ty1/copia-type" evidence="3">
    <location>
        <begin position="238"/>
        <end position="467"/>
    </location>
</feature>
<dbReference type="GO" id="GO:0016787">
    <property type="term" value="F:hydrolase activity"/>
    <property type="evidence" value="ECO:0007669"/>
    <property type="project" value="UniProtKB-KW"/>
</dbReference>
<dbReference type="InterPro" id="IPR013103">
    <property type="entry name" value="RVT_2"/>
</dbReference>
<gene>
    <name evidence="5" type="ORF">Sradi_4523400</name>
</gene>
<dbReference type="Pfam" id="PF07727">
    <property type="entry name" value="RVT_2"/>
    <property type="match status" value="1"/>
</dbReference>
<dbReference type="AlphaFoldDB" id="A0AAW2N9E9"/>
<sequence length="512" mass="57927">MFESGLPSHFWADSILTATYIINKLPSAKLNWKSPYELLYTTPRTYDNLKTFGCLCYASNILPHKSKFDKRAFQSVFIGYVRGQKGYKLFDMVNKNVLISRDVYEHIFPYHSSKPTEPDPIPIPNPIPSTIIPAPFDTAPISHIDQPINTNNVPIPAEPTTQPLNRPHIHVKPLAWLNDFYCNNASDPLHTSCSFSSSHNDFLAVLSTVQEPNNYIQAKGQVEWENAMQQEIAALEKNATWKVVNLPKDKKAIGSKWVYKIKLNPDGTIECYKARLVAKGYNQVEGVDYIDRFSPVAKAVTVRLFLAVAFSYAWPIHQVDINNAFLHGFLDEDIYMSAPDGYSVLEGKVCKLRHSLYGLKQASRQWNQEMTSKLIGYGFSQSVNDNCLFVRESVDGLIILLVYVDDVLIRGTSESQIVAVKQFFDSEFTIKDFGHAKYFLGLEIARLINGTSVSQYKYIRNIFQDAAYFLQTSSYSFAIGFKTFISEFTTSVGFEAIQKTSGTITLLKLHTT</sequence>
<dbReference type="InterPro" id="IPR043502">
    <property type="entry name" value="DNA/RNA_pol_sf"/>
</dbReference>
<evidence type="ECO:0000256" key="2">
    <source>
        <dbReference type="ARBA" id="ARBA00022801"/>
    </source>
</evidence>
<reference evidence="5" key="1">
    <citation type="submission" date="2020-06" db="EMBL/GenBank/DDBJ databases">
        <authorList>
            <person name="Li T."/>
            <person name="Hu X."/>
            <person name="Zhang T."/>
            <person name="Song X."/>
            <person name="Zhang H."/>
            <person name="Dai N."/>
            <person name="Sheng W."/>
            <person name="Hou X."/>
            <person name="Wei L."/>
        </authorList>
    </citation>
    <scope>NUCLEOTIDE SEQUENCE</scope>
    <source>
        <strain evidence="5">G02</strain>
        <tissue evidence="5">Leaf</tissue>
    </source>
</reference>
<proteinExistence type="predicted"/>
<keyword evidence="2" id="KW-0378">Hydrolase</keyword>
<evidence type="ECO:0000313" key="5">
    <source>
        <dbReference type="EMBL" id="KAL0340066.1"/>
    </source>
</evidence>
<dbReference type="InterPro" id="IPR057670">
    <property type="entry name" value="SH3_retrovirus"/>
</dbReference>
<accession>A0AAW2N9E9</accession>
<name>A0AAW2N9E9_SESRA</name>
<dbReference type="PANTHER" id="PTHR42648">
    <property type="entry name" value="TRANSPOSASE, PUTATIVE-RELATED"/>
    <property type="match status" value="1"/>
</dbReference>
<keyword evidence="1" id="KW-0479">Metal-binding</keyword>
<dbReference type="GO" id="GO:0046872">
    <property type="term" value="F:metal ion binding"/>
    <property type="evidence" value="ECO:0007669"/>
    <property type="project" value="UniProtKB-KW"/>
</dbReference>
<dbReference type="EMBL" id="JACGWJ010000020">
    <property type="protein sequence ID" value="KAL0340066.1"/>
    <property type="molecule type" value="Genomic_DNA"/>
</dbReference>
<reference evidence="5" key="2">
    <citation type="journal article" date="2024" name="Plant">
        <title>Genomic evolution and insights into agronomic trait innovations of Sesamum species.</title>
        <authorList>
            <person name="Miao H."/>
            <person name="Wang L."/>
            <person name="Qu L."/>
            <person name="Liu H."/>
            <person name="Sun Y."/>
            <person name="Le M."/>
            <person name="Wang Q."/>
            <person name="Wei S."/>
            <person name="Zheng Y."/>
            <person name="Lin W."/>
            <person name="Duan Y."/>
            <person name="Cao H."/>
            <person name="Xiong S."/>
            <person name="Wang X."/>
            <person name="Wei L."/>
            <person name="Li C."/>
            <person name="Ma Q."/>
            <person name="Ju M."/>
            <person name="Zhao R."/>
            <person name="Li G."/>
            <person name="Mu C."/>
            <person name="Tian Q."/>
            <person name="Mei H."/>
            <person name="Zhang T."/>
            <person name="Gao T."/>
            <person name="Zhang H."/>
        </authorList>
    </citation>
    <scope>NUCLEOTIDE SEQUENCE</scope>
    <source>
        <strain evidence="5">G02</strain>
    </source>
</reference>
<dbReference type="SUPFAM" id="SSF56672">
    <property type="entry name" value="DNA/RNA polymerases"/>
    <property type="match status" value="1"/>
</dbReference>
<evidence type="ECO:0000259" key="4">
    <source>
        <dbReference type="Pfam" id="PF25597"/>
    </source>
</evidence>
<feature type="domain" description="Retroviral polymerase SH3-like" evidence="4">
    <location>
        <begin position="54"/>
        <end position="113"/>
    </location>
</feature>
<evidence type="ECO:0000259" key="3">
    <source>
        <dbReference type="Pfam" id="PF07727"/>
    </source>
</evidence>